<evidence type="ECO:0000313" key="3">
    <source>
        <dbReference type="Proteomes" id="UP001189429"/>
    </source>
</evidence>
<dbReference type="EMBL" id="CAUYUJ010017747">
    <property type="protein sequence ID" value="CAK0877527.1"/>
    <property type="molecule type" value="Genomic_DNA"/>
</dbReference>
<accession>A0ABN9VZC8</accession>
<sequence length="1631" mass="180834">MGRRRAEKLAALAEKGRDETKVWDRREVIPRKIDECTDGAPRQIEAPRKKTLGPRRLLRQRRGTEKETLSPSESTGIQDDVPDGHGEAPPPRGESSGSTAAAAREDAEAIDSNEEECPDYLDSDGDEIDAEFARRVREHMRHRTQAAGKGEHSQTERGNQLLKTLCERRGGWASVSGLDSFNRDGISKADASIFVDWFDRDGISKADASIFVDSFDRHGISKAHASIFADKPDRCNNTFGSEIGTTGGSDSDTTGIGATGSDIFTTGSEIGTTGSGIDTTGTSTGSDFGTIGDNSNMDMDQFEELEVEEAPAPAAAAAAQQAQLPFALHQFEELEVEEAPPAAEAAPRRKPSRSAEGVGHAKEVKLKKAVKELKQKLKAIIRNVAAMVPGSELITGRPGTALGRKRKIEAGDFQLATRAVFLKFKRNINIGVKHERIQTVACAVARLRQEKALKHCFEKSADMWDEVEVKQAWRPSKKYRALRKNVAQPTLVQRTTVNLSLVNLSRKEGGQFQTIGYLQPTEVGGTKAMHLLPGILKGMPEQWDFQKVAKLIETLGAASSLTFMPMCDKASSNVSIMKMWAGAEQQFKEALPELGKKLLYFPDTRGIHSHHRGKLALKGLRPHTMRHYSIASMSRYRGNLSRCIHGIENIVQSQLHREVGPAPPVPDTLERVADFLYDFSAGHHRRPGKGGKGDGESQLLKDLKGLTAMANGSLTAEKWTHWCWGASLQRPCCRSLQDSVEKTTVAAVHALYGSADPRPAEIRWTHSLPSFKRTLVRRILRRVGLDCFVDTTKEGELDGLGGQQFGVDQEGTDAFFKHIIRVRTKKVRDYYADDRNMYKLVVFTAVLEASDGNLLYPLLGDAIKDKAEEKSKLDTLLGEDSVIGRCSQDVLGLLDSWSTGDRTRRPWMLLDILGAPLTDQVFSRWARGQIVKLTTVMRRRYESRFSAWPYRFYPLSHGRSTEADKKRVAREALDAPDHMIDCYTRGIRNLFPSDAALLSTHCRTVLAADFRAHCYGTGMIERLNALYTVRHPVRAPGRNAVNAEREHFLDQVKAIHQKQGGDDPLAVRKLGNSSSVEAVTYIPLLDGASFGSVPVLPALGDAPAPMAIEDAPANADEQAIAPAAPAAEHRNFEEPIVARIPNPNLLPGDRAASEEADGDGTKRWLRRYMLAKNRHLEDARKSKGSRMIWGECVAHGEEFRELYADADPDVYNEAYADWRHSGGQHQHEQVQQPYELWWGGGSRASPFTPGELCQYIVQHGWPKDSAVFDVDLVERRATPDFKTKFTDTDEIDPWGMSRSARNADRPGSRVPAAWDVVEKGIYKFLLSINAGKGEDDASGVMLIIAGRTVHGDGHMRFASLVTDVTFNPCVFDVTLNEFEKHAHEELALPSWVNIAERQSRVSVRHRAIDTNTSDQWINLLIDKLQHMDMYIAGYEICHGTGTLRRSKIIGLKLIGRLWDPSMQKPLAFYRRGGGDPKMREGDPFGEEAQPEPFVREDPPDLHDERALDMADSDCQSEIEEVEELEAVHMEGKLPDYMAEWQHPPVVPGPLHVDGRPPADDFLDEEEGAAMAEAAFSFLEEDIVKWLFEVEPTPDGAHVSVNKPLAKQHMDPGRAKWSAKAHKAKAKAKAAA</sequence>
<feature type="region of interest" description="Disordered" evidence="1">
    <location>
        <begin position="1473"/>
        <end position="1500"/>
    </location>
</feature>
<feature type="region of interest" description="Disordered" evidence="1">
    <location>
        <begin position="31"/>
        <end position="125"/>
    </location>
</feature>
<feature type="compositionally biased region" description="Basic and acidic residues" evidence="1">
    <location>
        <begin position="1473"/>
        <end position="1482"/>
    </location>
</feature>
<evidence type="ECO:0000256" key="1">
    <source>
        <dbReference type="SAM" id="MobiDB-lite"/>
    </source>
</evidence>
<gene>
    <name evidence="2" type="ORF">PCOR1329_LOCUS61564</name>
</gene>
<proteinExistence type="predicted"/>
<protein>
    <recommendedName>
        <fullName evidence="4">Copia protein</fullName>
    </recommendedName>
</protein>
<name>A0ABN9VZC8_9DINO</name>
<reference evidence="2" key="1">
    <citation type="submission" date="2023-10" db="EMBL/GenBank/DDBJ databases">
        <authorList>
            <person name="Chen Y."/>
            <person name="Shah S."/>
            <person name="Dougan E. K."/>
            <person name="Thang M."/>
            <person name="Chan C."/>
        </authorList>
    </citation>
    <scope>NUCLEOTIDE SEQUENCE [LARGE SCALE GENOMIC DNA]</scope>
</reference>
<evidence type="ECO:0008006" key="4">
    <source>
        <dbReference type="Google" id="ProtNLM"/>
    </source>
</evidence>
<feature type="compositionally biased region" description="Basic residues" evidence="1">
    <location>
        <begin position="49"/>
        <end position="61"/>
    </location>
</feature>
<feature type="compositionally biased region" description="Acidic residues" evidence="1">
    <location>
        <begin position="108"/>
        <end position="125"/>
    </location>
</feature>
<feature type="region of interest" description="Disordered" evidence="1">
    <location>
        <begin position="240"/>
        <end position="296"/>
    </location>
</feature>
<feature type="region of interest" description="Disordered" evidence="1">
    <location>
        <begin position="1"/>
        <end position="20"/>
    </location>
</feature>
<feature type="compositionally biased region" description="Low complexity" evidence="1">
    <location>
        <begin position="248"/>
        <end position="292"/>
    </location>
</feature>
<dbReference type="Proteomes" id="UP001189429">
    <property type="component" value="Unassembled WGS sequence"/>
</dbReference>
<keyword evidence="3" id="KW-1185">Reference proteome</keyword>
<feature type="region of interest" description="Disordered" evidence="1">
    <location>
        <begin position="338"/>
        <end position="361"/>
    </location>
</feature>
<organism evidence="2 3">
    <name type="scientific">Prorocentrum cordatum</name>
    <dbReference type="NCBI Taxonomy" id="2364126"/>
    <lineage>
        <taxon>Eukaryota</taxon>
        <taxon>Sar</taxon>
        <taxon>Alveolata</taxon>
        <taxon>Dinophyceae</taxon>
        <taxon>Prorocentrales</taxon>
        <taxon>Prorocentraceae</taxon>
        <taxon>Prorocentrum</taxon>
    </lineage>
</organism>
<comment type="caution">
    <text evidence="2">The sequence shown here is derived from an EMBL/GenBank/DDBJ whole genome shotgun (WGS) entry which is preliminary data.</text>
</comment>
<evidence type="ECO:0000313" key="2">
    <source>
        <dbReference type="EMBL" id="CAK0877527.1"/>
    </source>
</evidence>